<dbReference type="PANTHER" id="PTHR11715:SF3">
    <property type="entry name" value="GLYCINE CLEAVAGE SYSTEM H PROTEIN-RELATED"/>
    <property type="match status" value="1"/>
</dbReference>
<dbReference type="NCBIfam" id="TIGR00527">
    <property type="entry name" value="gcvH"/>
    <property type="match status" value="1"/>
</dbReference>
<dbReference type="HAMAP" id="MF_00272">
    <property type="entry name" value="GcvH"/>
    <property type="match status" value="1"/>
</dbReference>
<reference evidence="5" key="1">
    <citation type="submission" date="2023-02" db="EMBL/GenBank/DDBJ databases">
        <title>Georgenia sp.10Sc9-8, isolated from a soil sample collected from the Taklamakan desert.</title>
        <authorList>
            <person name="Liu S."/>
        </authorList>
    </citation>
    <scope>NUCLEOTIDE SEQUENCE</scope>
    <source>
        <strain evidence="5">10Sc9-8</strain>
    </source>
</reference>
<protein>
    <recommendedName>
        <fullName evidence="3">Glycine cleavage system H protein</fullName>
    </recommendedName>
</protein>
<comment type="function">
    <text evidence="3">The glycine cleavage system catalyzes the degradation of glycine. The H protein shuttles the methylamine group of glycine from the P protein to the T protein.</text>
</comment>
<evidence type="ECO:0000256" key="1">
    <source>
        <dbReference type="ARBA" id="ARBA00009249"/>
    </source>
</evidence>
<comment type="similarity">
    <text evidence="1 3">Belongs to the GcvH family.</text>
</comment>
<dbReference type="InterPro" id="IPR017453">
    <property type="entry name" value="GCV_H_sub"/>
</dbReference>
<gene>
    <name evidence="3 5" type="primary">gcvH</name>
    <name evidence="5" type="ORF">PU560_08280</name>
</gene>
<evidence type="ECO:0000313" key="5">
    <source>
        <dbReference type="EMBL" id="MDD9206466.1"/>
    </source>
</evidence>
<feature type="modified residue" description="N6-lipoyllysine" evidence="3">
    <location>
        <position position="63"/>
    </location>
</feature>
<comment type="caution">
    <text evidence="5">The sequence shown here is derived from an EMBL/GenBank/DDBJ whole genome shotgun (WGS) entry which is preliminary data.</text>
</comment>
<organism evidence="5 6">
    <name type="scientific">Georgenia halotolerans</name>
    <dbReference type="NCBI Taxonomy" id="3028317"/>
    <lineage>
        <taxon>Bacteria</taxon>
        <taxon>Bacillati</taxon>
        <taxon>Actinomycetota</taxon>
        <taxon>Actinomycetes</taxon>
        <taxon>Micrococcales</taxon>
        <taxon>Bogoriellaceae</taxon>
        <taxon>Georgenia</taxon>
    </lineage>
</organism>
<dbReference type="PROSITE" id="PS00189">
    <property type="entry name" value="LIPOYL"/>
    <property type="match status" value="1"/>
</dbReference>
<dbReference type="SUPFAM" id="SSF51230">
    <property type="entry name" value="Single hybrid motif"/>
    <property type="match status" value="1"/>
</dbReference>
<dbReference type="PROSITE" id="PS50968">
    <property type="entry name" value="BIOTINYL_LIPOYL"/>
    <property type="match status" value="1"/>
</dbReference>
<comment type="cofactor">
    <cofactor evidence="3">
        <name>(R)-lipoate</name>
        <dbReference type="ChEBI" id="CHEBI:83088"/>
    </cofactor>
    <text evidence="3">Binds 1 lipoyl cofactor covalently.</text>
</comment>
<dbReference type="InterPro" id="IPR011053">
    <property type="entry name" value="Single_hybrid_motif"/>
</dbReference>
<dbReference type="CDD" id="cd06848">
    <property type="entry name" value="GCS_H"/>
    <property type="match status" value="1"/>
</dbReference>
<dbReference type="Pfam" id="PF01597">
    <property type="entry name" value="GCV_H"/>
    <property type="match status" value="1"/>
</dbReference>
<evidence type="ECO:0000256" key="2">
    <source>
        <dbReference type="ARBA" id="ARBA00022823"/>
    </source>
</evidence>
<comment type="subunit">
    <text evidence="3">The glycine cleavage system is composed of four proteins: P, T, L and H.</text>
</comment>
<evidence type="ECO:0000259" key="4">
    <source>
        <dbReference type="PROSITE" id="PS50968"/>
    </source>
</evidence>
<sequence>MSYPTDREYTRDHEWIALDGDVARVGLTGYAAEALGEAVFVDPPAAGDRLSAGAACGEIESVKSVSDLIAPADGEVLGVNQQVVDEPSLATSDPYEQGWLYTMRPDGEPSDLLDAEAYAALVEEEG</sequence>
<dbReference type="InterPro" id="IPR003016">
    <property type="entry name" value="2-oxoA_DH_lipoyl-BS"/>
</dbReference>
<accession>A0ABT5TWN3</accession>
<proteinExistence type="inferred from homology"/>
<dbReference type="InterPro" id="IPR033753">
    <property type="entry name" value="GCV_H/Fam206"/>
</dbReference>
<evidence type="ECO:0000313" key="6">
    <source>
        <dbReference type="Proteomes" id="UP001165561"/>
    </source>
</evidence>
<dbReference type="Gene3D" id="2.40.50.100">
    <property type="match status" value="1"/>
</dbReference>
<name>A0ABT5TWN3_9MICO</name>
<dbReference type="InterPro" id="IPR002930">
    <property type="entry name" value="GCV_H"/>
</dbReference>
<keyword evidence="2 3" id="KW-0450">Lipoyl</keyword>
<dbReference type="PANTHER" id="PTHR11715">
    <property type="entry name" value="GLYCINE CLEAVAGE SYSTEM H PROTEIN"/>
    <property type="match status" value="1"/>
</dbReference>
<feature type="domain" description="Lipoyl-binding" evidence="4">
    <location>
        <begin position="22"/>
        <end position="104"/>
    </location>
</feature>
<keyword evidence="6" id="KW-1185">Reference proteome</keyword>
<evidence type="ECO:0000256" key="3">
    <source>
        <dbReference type="HAMAP-Rule" id="MF_00272"/>
    </source>
</evidence>
<dbReference type="NCBIfam" id="NF002270">
    <property type="entry name" value="PRK01202.1"/>
    <property type="match status" value="1"/>
</dbReference>
<dbReference type="InterPro" id="IPR000089">
    <property type="entry name" value="Biotin_lipoyl"/>
</dbReference>
<dbReference type="EMBL" id="JARACI010000892">
    <property type="protein sequence ID" value="MDD9206466.1"/>
    <property type="molecule type" value="Genomic_DNA"/>
</dbReference>
<dbReference type="Proteomes" id="UP001165561">
    <property type="component" value="Unassembled WGS sequence"/>
</dbReference>